<accession>A0A0K0E1X7</accession>
<feature type="transmembrane region" description="Helical" evidence="11">
    <location>
        <begin position="1348"/>
        <end position="1370"/>
    </location>
</feature>
<organism evidence="18">
    <name type="scientific">Strongyloides stercoralis</name>
    <name type="common">Threadworm</name>
    <dbReference type="NCBI Taxonomy" id="6248"/>
    <lineage>
        <taxon>Eukaryota</taxon>
        <taxon>Metazoa</taxon>
        <taxon>Ecdysozoa</taxon>
        <taxon>Nematoda</taxon>
        <taxon>Chromadorea</taxon>
        <taxon>Rhabditida</taxon>
        <taxon>Tylenchina</taxon>
        <taxon>Panagrolaimomorpha</taxon>
        <taxon>Strongyloidoidea</taxon>
        <taxon>Strongyloididae</taxon>
        <taxon>Strongyloides</taxon>
    </lineage>
</organism>
<feature type="domain" description="Piezo transmembrane helical unit" evidence="14">
    <location>
        <begin position="2036"/>
        <end position="2154"/>
    </location>
</feature>
<dbReference type="Pfam" id="PF24871">
    <property type="entry name" value="Piezo_TM1-24"/>
    <property type="match status" value="1"/>
</dbReference>
<keyword evidence="3" id="KW-0813">Transport</keyword>
<evidence type="ECO:0000256" key="4">
    <source>
        <dbReference type="ARBA" id="ARBA00022475"/>
    </source>
</evidence>
<comment type="similarity">
    <text evidence="2">Belongs to the PIEZO (TC 1.A.75) family.</text>
</comment>
<feature type="compositionally biased region" description="Low complexity" evidence="10">
    <location>
        <begin position="1616"/>
        <end position="1629"/>
    </location>
</feature>
<feature type="transmembrane region" description="Helical" evidence="11">
    <location>
        <begin position="1314"/>
        <end position="1336"/>
    </location>
</feature>
<feature type="transmembrane region" description="Helical" evidence="11">
    <location>
        <begin position="2134"/>
        <end position="2153"/>
    </location>
</feature>
<keyword evidence="5 11" id="KW-0812">Transmembrane</keyword>
<protein>
    <submittedName>
        <fullName evidence="18 19">Piezo-type mechanosensitive ion channel component</fullName>
    </submittedName>
</protein>
<evidence type="ECO:0000256" key="9">
    <source>
        <dbReference type="ARBA" id="ARBA00023303"/>
    </source>
</evidence>
<feature type="transmembrane region" description="Helical" evidence="11">
    <location>
        <begin position="2322"/>
        <end position="2344"/>
    </location>
</feature>
<keyword evidence="8 11" id="KW-0472">Membrane</keyword>
<sequence>MISSKIINIILYNVLLPILLLFASCTKINLKNLINLIFLLLQPYVTASIYDEFSFYKEEYYPKVYIFLMWFVSCIVIIGQLLLNILYLSDLPFFNNLSVKKCDSWNYILRQIGLEQWFHLNIENILYIILPDLLIFTYTSILLFIMWYFPRWDRRKRIIINQKIDEVVPISNKNDNMYILIDSKEIDTKNISTSELRSIFMYNMIDKLFFKKKNDLKFLRKEKIKSILNNFIFIVILIIIGCFHPTLISFPYLILSSIYIISWIINKNLNSWHWAFGRRIFLLYTTLYILLNYCYQFESINRKITQDLLISRLFGLVIYQSPQLCTNLVTTKKVLSFFWPEYISPLLGFIFYNIITFQYISMPHYEVIDMQIQNKKNQFFLLEKDNNECKNNNQYESNNNHNNGLDNNLINKDNNKDTKKNLKNEEKSTNLKKIKKKELKYENDKKILQNIDSIINSSNLCTLLTSHSYLITLFTMIGWSMLYRSWSTFILLAIACIIWITPNSKKTCLKISFFIGVYSIILVLVSFIYSFQLTEEELPDQYPTFLRQIGLEKPRDFAPCFHLYIKITFSFLILLSYREKIIEFAINKHNLKKEKNSFDYNKKINKNYEDILSSKSKKNSFLISTIIHDLPFKKDGMYEKIKKFFFQNILIWIMVLLLNASMNNKVVIYRIIYMIFFLIFINMFFISFTNWRRFVYAYLMCLIVFSAIILILIYTYQFHGLPNFYKEYLGFSENVIKSIGLENYSSGQLIISILTPLSFLVLALIQLNFFHFIFMKKTEHWNKILKLMRNPIVMPLKELAKSFTLHYDNKLIYSKKQPIQSNDLESQQSTRESSYNDQQYLSDDKLTNKVTQKYSKVKKMMTKVERNIKTIYAHKTKFVDIIWRFAEIHFDKIVAIYLAYIIFNEISVINLPFIIILVTFPPNHVYFDEVIKLSGIWSSFIILMKLIYQLPIIDIKSFEIDCSRFSNISSTETIKNEVDNLFEVLDGKKNNDSMIEKNIFINPINWIGFQKVDNLYESLINYIIFLFLMGLRFVVILHQHLKKHNIKNDILLSSSYLLFPGVNRKHADKNVKECLMFLSNFFFYKFGYEITLIGTAAVVAYRNDFAAFLHALWLFPPIFIPRTKYRKISRYHTLFVGVFLIYQYVFCIGLPEIKCNIYPWEDLSINTRSRLRDWLNLPSIRFKANPKKLFGDFILYILLCCLDKVFEEENKFKENHPGGSNIPTVEVRGLKTIFETFKNLKYNLKNMNKEDFVLETSSTNKNINQFNVPISIPVPDFISEKKTLLDYFKEIIFIHFYWVTLAVLFLTGTSRVTLFALIYVLASFLFYWAGHSLFYLPIEVALRLFDILIFYSNSVMFLRINLQVIGLLLIKYTNYDLCWFFQLNGIKYYNRNEEYVSESISPQYNDIQYNDICDQADSETGLFYDWLCFLFLVIQRRIFSTEYFKHVVVEFKIQKVFASKGANLIDELRKNELNQAKEFENEILNKIKFKMEKIKNRNIKEGYVDNENNKNDINSIDNDNVKIDKQTYKKVSTTLMQMMEKDYDYGVSNVLHNNRTRSMSSTVLNRRISNPLTLNKILEYGERVIGKSSHSLSNPSEIQEIKNHFNLGKKKDRKSGSSSSKSSSNFKNYNNDEEQIKDKKEESTELLSNEKKMITIKKAFSVNKNGPIMSFDQVDYKNIDEEECGVRGLGPLQLLNFALKKGALKDAVKESNEIQATHERLCKEMEDNYGISNYNLIRKAILKQKANKVKPDFDEYNFNEENDYVFSGNHFSISESIDDKKLSTPSYEYGIKNDRKKNSETKEWDYIKLKKEHYQNNSVELSEKDKIDVISTTSTFNNDICEEIVNDLQSLKNCQYIENDSENIQESDGDTSERTLNKKKLTKIKKLKIRYRYFLKKCRETSKNLANFIYLLAVGTIESFIAYLMFLSRDYRYIYNHLEKEKKQYRDKLNEKYLLKNRKTIIDASTIPKIKVLRSNSFSRSFESSATKELSFLEEFNYNISEKKNHEDFYKSISYSWRNEYRLVRLVKAIYYLFLSRSEIICYLMIFINHMNSGSLISMPLPLMTLLWGTLTVPRPSKRFWTTIITYTEFIVIIKYLFQFGFFPWNTNVNISNPFWIPRIIGIEKKKDYATYDLFLLMTLFFHRSTLITIGLWKTNETEKISKISKKKSNIKMKNDSNDKNINISRSIITSKSDSHIFEKNDNEIEENFNLLPTPTTLRNFPFKMKRNQSLKIKKSLGISKRIILGQNRKITFNKKVKSKLSSIQTFFRKLLDSSNRCSCDVFVSMFICDVICFLIIIFGFSGFGTGTGHGSVAAYLEQNKIPGTLVSMLIIQFVLIIFDRAFFLRKFIFGKLIFQLFLVIFIHIWMFILLPAATERMFVNNLTCKLFYFTKVVYFLISAAQIRAGYPRRSLSNYSTYSYSALNLLLYKLFMVVPFLFELRSLMDWIWMDTSLGLSDWFSLHDIYSHIAMLKCERNIEEDYPSPKGVKKRPFHKYGLGGVYLVFMIFVIWFPLVLFSMANTVGVRSLPIECTLKLTISGYQPLFVSTAQLNDVRITTKEEYQKLLFIYRTSKYARNYLADYGEEDVVKTNVNGNSSIIWQISPPSKEQLINDLESDIPISLKFEWIFRRAYNNELQQYGEVSDFNEIILKPKDVIRQKLIKMILYKKNYIENSNDSIIIEREPILIKKAFPPMVVITGEGIAEPATALLIEQLPDPYTNIHEAFFDILIDLEQTEDGIEWWKMRMIDKNWDPIKKTEQTIQPRICIYAFVDKVFSKKFSFITGGGILGLYLSMVLFLGRFIRVQVTGAMQKIMFEELPNVDRLLQLCIDIFLVRDAGEFELEEDLYAKLVFLFRSPTTLIKWTKDNTL</sequence>
<comment type="subcellular location">
    <subcellularLocation>
        <location evidence="1">Cell membrane</location>
        <topology evidence="1">Multi-pass membrane protein</topology>
    </subcellularLocation>
</comment>
<feature type="transmembrane region" description="Helical" evidence="11">
    <location>
        <begin position="644"/>
        <end position="662"/>
    </location>
</feature>
<evidence type="ECO:0000256" key="8">
    <source>
        <dbReference type="ARBA" id="ARBA00023136"/>
    </source>
</evidence>
<name>A0A0K0E1X7_STRER</name>
<evidence type="ECO:0000259" key="14">
    <source>
        <dbReference type="Pfam" id="PF23188"/>
    </source>
</evidence>
<feature type="transmembrane region" description="Helical" evidence="11">
    <location>
        <begin position="749"/>
        <end position="774"/>
    </location>
</feature>
<dbReference type="PANTHER" id="PTHR47049:SF2">
    <property type="entry name" value="PIEZO-TYPE MECHANOSENSITIVE ION CHANNEL HOMOLOG"/>
    <property type="match status" value="1"/>
</dbReference>
<feature type="transmembrane region" description="Helical" evidence="11">
    <location>
        <begin position="513"/>
        <end position="531"/>
    </location>
</feature>
<feature type="transmembrane region" description="Helical" evidence="11">
    <location>
        <begin position="2282"/>
        <end position="2302"/>
    </location>
</feature>
<dbReference type="Pfam" id="PF23188">
    <property type="entry name" value="THU_Piezo1"/>
    <property type="match status" value="1"/>
</dbReference>
<evidence type="ECO:0000259" key="15">
    <source>
        <dbReference type="Pfam" id="PF24871"/>
    </source>
</evidence>
<feature type="transmembrane region" description="Helical" evidence="11">
    <location>
        <begin position="309"/>
        <end position="330"/>
    </location>
</feature>
<feature type="compositionally biased region" description="Basic and acidic residues" evidence="10">
    <location>
        <begin position="413"/>
        <end position="427"/>
    </location>
</feature>
<evidence type="ECO:0000256" key="5">
    <source>
        <dbReference type="ARBA" id="ARBA00022692"/>
    </source>
</evidence>
<dbReference type="WBParaSite" id="TCONS_00016621.p1">
    <property type="protein sequence ID" value="TCONS_00016621.p1"/>
    <property type="gene ID" value="XLOC_011252"/>
</dbReference>
<feature type="transmembrane region" description="Helical" evidence="11">
    <location>
        <begin position="894"/>
        <end position="920"/>
    </location>
</feature>
<keyword evidence="4" id="KW-1003">Cell membrane</keyword>
<evidence type="ECO:0000313" key="18">
    <source>
        <dbReference type="WBParaSite" id="SSTP_0000349600.1"/>
    </source>
</evidence>
<feature type="compositionally biased region" description="Low complexity" evidence="10">
    <location>
        <begin position="391"/>
        <end position="412"/>
    </location>
</feature>
<feature type="transmembrane region" description="Helical" evidence="11">
    <location>
        <begin position="668"/>
        <end position="688"/>
    </location>
</feature>
<feature type="domain" description="Piezo THU9 and anchor" evidence="16">
    <location>
        <begin position="2281"/>
        <end position="2517"/>
    </location>
</feature>
<dbReference type="InterPro" id="IPR056769">
    <property type="entry name" value="Piezo_TM1-24"/>
</dbReference>
<feature type="transmembrane region" description="Helical" evidence="11">
    <location>
        <begin position="1019"/>
        <end position="1037"/>
    </location>
</feature>
<feature type="transmembrane region" description="Helical" evidence="11">
    <location>
        <begin position="1133"/>
        <end position="1151"/>
    </location>
</feature>
<dbReference type="GO" id="GO:0005886">
    <property type="term" value="C:plasma membrane"/>
    <property type="evidence" value="ECO:0007669"/>
    <property type="project" value="UniProtKB-SubCell"/>
</dbReference>
<feature type="transmembrane region" description="Helical" evidence="11">
    <location>
        <begin position="2417"/>
        <end position="2438"/>
    </location>
</feature>
<evidence type="ECO:0000256" key="6">
    <source>
        <dbReference type="ARBA" id="ARBA00022989"/>
    </source>
</evidence>
<evidence type="ECO:0000256" key="2">
    <source>
        <dbReference type="ARBA" id="ARBA00007821"/>
    </source>
</evidence>
<feature type="transmembrane region" description="Helical" evidence="11">
    <location>
        <begin position="64"/>
        <end position="87"/>
    </location>
</feature>
<feature type="transmembrane region" description="Helical" evidence="11">
    <location>
        <begin position="561"/>
        <end position="577"/>
    </location>
</feature>
<feature type="transmembrane region" description="Helical" evidence="11">
    <location>
        <begin position="2080"/>
        <end position="2098"/>
    </location>
</feature>
<feature type="transmembrane region" description="Helical" evidence="11">
    <location>
        <begin position="125"/>
        <end position="149"/>
    </location>
</feature>
<feature type="domain" description="Piezo TM1-24" evidence="15">
    <location>
        <begin position="29"/>
        <end position="776"/>
    </location>
</feature>
<dbReference type="STRING" id="6248.A0A0K0E1X7"/>
<evidence type="ECO:0000259" key="16">
    <source>
        <dbReference type="Pfam" id="PF24874"/>
    </source>
</evidence>
<feature type="transmembrane region" description="Helical" evidence="11">
    <location>
        <begin position="454"/>
        <end position="477"/>
    </location>
</feature>
<feature type="domain" description="Piezo non-specific cation channel cap" evidence="12">
    <location>
        <begin position="2557"/>
        <end position="2864"/>
    </location>
</feature>
<keyword evidence="6 11" id="KW-1133">Transmembrane helix</keyword>
<dbReference type="GO" id="GO:0008381">
    <property type="term" value="F:mechanosensitive monoatomic ion channel activity"/>
    <property type="evidence" value="ECO:0007669"/>
    <property type="project" value="InterPro"/>
</dbReference>
<evidence type="ECO:0000256" key="3">
    <source>
        <dbReference type="ARBA" id="ARBA00022448"/>
    </source>
</evidence>
<evidence type="ECO:0000313" key="17">
    <source>
        <dbReference type="Proteomes" id="UP000035681"/>
    </source>
</evidence>
<evidence type="ECO:0000259" key="13">
    <source>
        <dbReference type="Pfam" id="PF15917"/>
    </source>
</evidence>
<evidence type="ECO:0000256" key="11">
    <source>
        <dbReference type="SAM" id="Phobius"/>
    </source>
</evidence>
<dbReference type="Pfam" id="PF24874">
    <property type="entry name" value="Piezo_THU9_anchor"/>
    <property type="match status" value="1"/>
</dbReference>
<feature type="transmembrane region" description="Helical" evidence="11">
    <location>
        <begin position="6"/>
        <end position="25"/>
    </location>
</feature>
<feature type="transmembrane region" description="Helical" evidence="11">
    <location>
        <begin position="2029"/>
        <end position="2048"/>
    </location>
</feature>
<evidence type="ECO:0000256" key="1">
    <source>
        <dbReference type="ARBA" id="ARBA00004651"/>
    </source>
</evidence>
<dbReference type="WBParaSite" id="SSTP_0000349600.1">
    <property type="protein sequence ID" value="SSTP_0000349600.1"/>
    <property type="gene ID" value="SSTP_0000349600"/>
</dbReference>
<feature type="transmembrane region" description="Helical" evidence="11">
    <location>
        <begin position="1291"/>
        <end position="1308"/>
    </location>
</feature>
<reference evidence="18" key="1">
    <citation type="submission" date="2015-08" db="UniProtKB">
        <authorList>
            <consortium name="WormBaseParasite"/>
        </authorList>
    </citation>
    <scope>IDENTIFICATION</scope>
</reference>
<feature type="transmembrane region" description="Helical" evidence="11">
    <location>
        <begin position="280"/>
        <end position="297"/>
    </location>
</feature>
<feature type="region of interest" description="Disordered" evidence="10">
    <location>
        <begin position="1605"/>
        <end position="1644"/>
    </location>
</feature>
<feature type="region of interest" description="Disordered" evidence="10">
    <location>
        <begin position="391"/>
        <end position="427"/>
    </location>
</feature>
<feature type="transmembrane region" description="Helical" evidence="11">
    <location>
        <begin position="2495"/>
        <end position="2516"/>
    </location>
</feature>
<feature type="transmembrane region" description="Helical" evidence="11">
    <location>
        <begin position="1074"/>
        <end position="1099"/>
    </location>
</feature>
<dbReference type="Proteomes" id="UP000035681">
    <property type="component" value="Unplaced"/>
</dbReference>
<dbReference type="InterPro" id="IPR027272">
    <property type="entry name" value="Piezo"/>
</dbReference>
<feature type="transmembrane region" description="Helical" evidence="11">
    <location>
        <begin position="2778"/>
        <end position="2801"/>
    </location>
</feature>
<evidence type="ECO:0000313" key="19">
    <source>
        <dbReference type="WBParaSite" id="TCONS_00016621.p1"/>
    </source>
</evidence>
<feature type="transmembrane region" description="Helical" evidence="11">
    <location>
        <begin position="342"/>
        <end position="360"/>
    </location>
</feature>
<keyword evidence="9" id="KW-0407">Ion channel</keyword>
<feature type="transmembrane region" description="Helical" evidence="11">
    <location>
        <begin position="227"/>
        <end position="260"/>
    </location>
</feature>
<dbReference type="InterPro" id="IPR031805">
    <property type="entry name" value="Piezo_TM25-28"/>
</dbReference>
<dbReference type="InterPro" id="IPR056770">
    <property type="entry name" value="Piezo_THU9_anchor"/>
</dbReference>
<feature type="transmembrane region" description="Helical" evidence="11">
    <location>
        <begin position="695"/>
        <end position="716"/>
    </location>
</feature>
<dbReference type="Pfam" id="PF15917">
    <property type="entry name" value="Piezo_TM25-28"/>
    <property type="match status" value="1"/>
</dbReference>
<feature type="domain" description="Piezo TM25-28" evidence="13">
    <location>
        <begin position="1271"/>
        <end position="1520"/>
    </location>
</feature>
<dbReference type="InterPro" id="IPR031334">
    <property type="entry name" value="Piezo_cap_dom"/>
</dbReference>
<evidence type="ECO:0000256" key="7">
    <source>
        <dbReference type="ARBA" id="ARBA00023065"/>
    </source>
</evidence>
<feature type="transmembrane region" description="Helical" evidence="11">
    <location>
        <begin position="2353"/>
        <end position="2375"/>
    </location>
</feature>
<dbReference type="PANTHER" id="PTHR47049">
    <property type="entry name" value="PIEZO-TYPE MECHANOSENSITIVE ION CHANNEL HOMOLOG"/>
    <property type="match status" value="1"/>
</dbReference>
<dbReference type="PROSITE" id="PS51257">
    <property type="entry name" value="PROKAR_LIPOPROTEIN"/>
    <property type="match status" value="1"/>
</dbReference>
<evidence type="ECO:0000259" key="12">
    <source>
        <dbReference type="Pfam" id="PF12166"/>
    </source>
</evidence>
<feature type="transmembrane region" description="Helical" evidence="11">
    <location>
        <begin position="483"/>
        <end position="501"/>
    </location>
</feature>
<feature type="transmembrane region" description="Helical" evidence="11">
    <location>
        <begin position="1908"/>
        <end position="1927"/>
    </location>
</feature>
<keyword evidence="7" id="KW-0406">Ion transport</keyword>
<keyword evidence="17" id="KW-1185">Reference proteome</keyword>
<feature type="compositionally biased region" description="Basic and acidic residues" evidence="10">
    <location>
        <begin position="1634"/>
        <end position="1644"/>
    </location>
</feature>
<evidence type="ECO:0000256" key="10">
    <source>
        <dbReference type="SAM" id="MobiDB-lite"/>
    </source>
</evidence>
<feature type="transmembrane region" description="Helical" evidence="11">
    <location>
        <begin position="2054"/>
        <end position="2073"/>
    </location>
</feature>
<dbReference type="InterPro" id="IPR056768">
    <property type="entry name" value="THU_Piezo"/>
</dbReference>
<dbReference type="Pfam" id="PF12166">
    <property type="entry name" value="Piezo_cap"/>
    <property type="match status" value="1"/>
</dbReference>
<proteinExistence type="inferred from homology"/>